<dbReference type="Proteomes" id="UP000001449">
    <property type="component" value="Chromosome 5"/>
</dbReference>
<gene>
    <name evidence="7" type="ORF">THAPSDRAFT_22889</name>
</gene>
<organism evidence="7 8">
    <name type="scientific">Thalassiosira pseudonana</name>
    <name type="common">Marine diatom</name>
    <name type="synonym">Cyclotella nana</name>
    <dbReference type="NCBI Taxonomy" id="35128"/>
    <lineage>
        <taxon>Eukaryota</taxon>
        <taxon>Sar</taxon>
        <taxon>Stramenopiles</taxon>
        <taxon>Ochrophyta</taxon>
        <taxon>Bacillariophyta</taxon>
        <taxon>Coscinodiscophyceae</taxon>
        <taxon>Thalassiosirophycidae</taxon>
        <taxon>Thalassiosirales</taxon>
        <taxon>Thalassiosiraceae</taxon>
        <taxon>Thalassiosira</taxon>
    </lineage>
</organism>
<dbReference type="InterPro" id="IPR036910">
    <property type="entry name" value="HMG_box_dom_sf"/>
</dbReference>
<feature type="DNA-binding region" description="HMG box" evidence="4">
    <location>
        <begin position="380"/>
        <end position="492"/>
    </location>
</feature>
<evidence type="ECO:0000313" key="7">
    <source>
        <dbReference type="EMBL" id="EED92606.1"/>
    </source>
</evidence>
<dbReference type="AlphaFoldDB" id="B8C3R3"/>
<feature type="region of interest" description="Disordered" evidence="5">
    <location>
        <begin position="1"/>
        <end position="69"/>
    </location>
</feature>
<dbReference type="PANTHER" id="PTHR48112">
    <property type="entry name" value="HIGH MOBILITY GROUP PROTEIN DSP1"/>
    <property type="match status" value="1"/>
</dbReference>
<dbReference type="GO" id="GO:0005634">
    <property type="term" value="C:nucleus"/>
    <property type="evidence" value="ECO:0007669"/>
    <property type="project" value="UniProtKB-SubCell"/>
</dbReference>
<evidence type="ECO:0000256" key="5">
    <source>
        <dbReference type="SAM" id="MobiDB-lite"/>
    </source>
</evidence>
<dbReference type="Gene3D" id="1.10.30.10">
    <property type="entry name" value="High mobility group box domain"/>
    <property type="match status" value="1"/>
</dbReference>
<evidence type="ECO:0000259" key="6">
    <source>
        <dbReference type="PROSITE" id="PS50118"/>
    </source>
</evidence>
<feature type="region of interest" description="Disordered" evidence="5">
    <location>
        <begin position="329"/>
        <end position="382"/>
    </location>
</feature>
<feature type="compositionally biased region" description="Low complexity" evidence="5">
    <location>
        <begin position="249"/>
        <end position="261"/>
    </location>
</feature>
<dbReference type="SUPFAM" id="SSF47095">
    <property type="entry name" value="HMG-box"/>
    <property type="match status" value="1"/>
</dbReference>
<keyword evidence="2 4" id="KW-0238">DNA-binding</keyword>
<keyword evidence="3 4" id="KW-0539">Nucleus</keyword>
<reference evidence="7 8" key="1">
    <citation type="journal article" date="2004" name="Science">
        <title>The genome of the diatom Thalassiosira pseudonana: ecology, evolution, and metabolism.</title>
        <authorList>
            <person name="Armbrust E.V."/>
            <person name="Berges J.A."/>
            <person name="Bowler C."/>
            <person name="Green B.R."/>
            <person name="Martinez D."/>
            <person name="Putnam N.H."/>
            <person name="Zhou S."/>
            <person name="Allen A.E."/>
            <person name="Apt K.E."/>
            <person name="Bechner M."/>
            <person name="Brzezinski M.A."/>
            <person name="Chaal B.K."/>
            <person name="Chiovitti A."/>
            <person name="Davis A.K."/>
            <person name="Demarest M.S."/>
            <person name="Detter J.C."/>
            <person name="Glavina T."/>
            <person name="Goodstein D."/>
            <person name="Hadi M.Z."/>
            <person name="Hellsten U."/>
            <person name="Hildebrand M."/>
            <person name="Jenkins B.D."/>
            <person name="Jurka J."/>
            <person name="Kapitonov V.V."/>
            <person name="Kroger N."/>
            <person name="Lau W.W."/>
            <person name="Lane T.W."/>
            <person name="Larimer F.W."/>
            <person name="Lippmeier J.C."/>
            <person name="Lucas S."/>
            <person name="Medina M."/>
            <person name="Montsant A."/>
            <person name="Obornik M."/>
            <person name="Parker M.S."/>
            <person name="Palenik B."/>
            <person name="Pazour G.J."/>
            <person name="Richardson P.M."/>
            <person name="Rynearson T.A."/>
            <person name="Saito M.A."/>
            <person name="Schwartz D.C."/>
            <person name="Thamatrakoln K."/>
            <person name="Valentin K."/>
            <person name="Vardi A."/>
            <person name="Wilkerson F.P."/>
            <person name="Rokhsar D.S."/>
        </authorList>
    </citation>
    <scope>NUCLEOTIDE SEQUENCE [LARGE SCALE GENOMIC DNA]</scope>
    <source>
        <strain evidence="7 8">CCMP1335</strain>
    </source>
</reference>
<proteinExistence type="predicted"/>
<feature type="region of interest" description="Disordered" evidence="5">
    <location>
        <begin position="217"/>
        <end position="238"/>
    </location>
</feature>
<evidence type="ECO:0000256" key="4">
    <source>
        <dbReference type="PROSITE-ProRule" id="PRU00267"/>
    </source>
</evidence>
<dbReference type="GeneID" id="7442268"/>
<comment type="subcellular location">
    <subcellularLocation>
        <location evidence="1">Nucleus</location>
    </subcellularLocation>
</comment>
<dbReference type="InterPro" id="IPR050342">
    <property type="entry name" value="HMGB"/>
</dbReference>
<feature type="compositionally biased region" description="Gly residues" evidence="5">
    <location>
        <begin position="217"/>
        <end position="232"/>
    </location>
</feature>
<dbReference type="Pfam" id="PF00505">
    <property type="entry name" value="HMG_box"/>
    <property type="match status" value="1"/>
</dbReference>
<feature type="compositionally biased region" description="Gly residues" evidence="5">
    <location>
        <begin position="42"/>
        <end position="69"/>
    </location>
</feature>
<evidence type="ECO:0000313" key="8">
    <source>
        <dbReference type="Proteomes" id="UP000001449"/>
    </source>
</evidence>
<reference evidence="7 8" key="2">
    <citation type="journal article" date="2008" name="Nature">
        <title>The Phaeodactylum genome reveals the evolutionary history of diatom genomes.</title>
        <authorList>
            <person name="Bowler C."/>
            <person name="Allen A.E."/>
            <person name="Badger J.H."/>
            <person name="Grimwood J."/>
            <person name="Jabbari K."/>
            <person name="Kuo A."/>
            <person name="Maheswari U."/>
            <person name="Martens C."/>
            <person name="Maumus F."/>
            <person name="Otillar R.P."/>
            <person name="Rayko E."/>
            <person name="Salamov A."/>
            <person name="Vandepoele K."/>
            <person name="Beszteri B."/>
            <person name="Gruber A."/>
            <person name="Heijde M."/>
            <person name="Katinka M."/>
            <person name="Mock T."/>
            <person name="Valentin K."/>
            <person name="Verret F."/>
            <person name="Berges J.A."/>
            <person name="Brownlee C."/>
            <person name="Cadoret J.P."/>
            <person name="Chiovitti A."/>
            <person name="Choi C.J."/>
            <person name="Coesel S."/>
            <person name="De Martino A."/>
            <person name="Detter J.C."/>
            <person name="Durkin C."/>
            <person name="Falciatore A."/>
            <person name="Fournet J."/>
            <person name="Haruta M."/>
            <person name="Huysman M.J."/>
            <person name="Jenkins B.D."/>
            <person name="Jiroutova K."/>
            <person name="Jorgensen R.E."/>
            <person name="Joubert Y."/>
            <person name="Kaplan A."/>
            <person name="Kroger N."/>
            <person name="Kroth P.G."/>
            <person name="La Roche J."/>
            <person name="Lindquist E."/>
            <person name="Lommer M."/>
            <person name="Martin-Jezequel V."/>
            <person name="Lopez P.J."/>
            <person name="Lucas S."/>
            <person name="Mangogna M."/>
            <person name="McGinnis K."/>
            <person name="Medlin L.K."/>
            <person name="Montsant A."/>
            <person name="Oudot-Le Secq M.P."/>
            <person name="Napoli C."/>
            <person name="Obornik M."/>
            <person name="Parker M.S."/>
            <person name="Petit J.L."/>
            <person name="Porcel B.M."/>
            <person name="Poulsen N."/>
            <person name="Robison M."/>
            <person name="Rychlewski L."/>
            <person name="Rynearson T.A."/>
            <person name="Schmutz J."/>
            <person name="Shapiro H."/>
            <person name="Siaut M."/>
            <person name="Stanley M."/>
            <person name="Sussman M.R."/>
            <person name="Taylor A.R."/>
            <person name="Vardi A."/>
            <person name="von Dassow P."/>
            <person name="Vyverman W."/>
            <person name="Willis A."/>
            <person name="Wyrwicz L.S."/>
            <person name="Rokhsar D.S."/>
            <person name="Weissenbach J."/>
            <person name="Armbrust E.V."/>
            <person name="Green B.R."/>
            <person name="Van de Peer Y."/>
            <person name="Grigoriev I.V."/>
        </authorList>
    </citation>
    <scope>NUCLEOTIDE SEQUENCE [LARGE SCALE GENOMIC DNA]</scope>
    <source>
        <strain evidence="7 8">CCMP1335</strain>
    </source>
</reference>
<evidence type="ECO:0000256" key="3">
    <source>
        <dbReference type="ARBA" id="ARBA00023242"/>
    </source>
</evidence>
<feature type="compositionally biased region" description="Polar residues" evidence="5">
    <location>
        <begin position="331"/>
        <end position="348"/>
    </location>
</feature>
<feature type="region of interest" description="Disordered" evidence="5">
    <location>
        <begin position="485"/>
        <end position="511"/>
    </location>
</feature>
<accession>B8C3R3</accession>
<dbReference type="KEGG" id="tps:THAPSDRAFT_22889"/>
<dbReference type="PANTHER" id="PTHR48112:SF32">
    <property type="entry name" value="HIGH MOBILITY GROUP PROTEIN B3"/>
    <property type="match status" value="1"/>
</dbReference>
<dbReference type="SMART" id="SM00398">
    <property type="entry name" value="HMG"/>
    <property type="match status" value="1"/>
</dbReference>
<evidence type="ECO:0000256" key="2">
    <source>
        <dbReference type="ARBA" id="ARBA00023125"/>
    </source>
</evidence>
<dbReference type="PaxDb" id="35128-Thaps22889"/>
<feature type="compositionally biased region" description="Basic and acidic residues" evidence="5">
    <location>
        <begin position="349"/>
        <end position="360"/>
    </location>
</feature>
<dbReference type="HOGENOM" id="CLU_533759_0_0_1"/>
<sequence length="511" mass="55058">MNDISARDKGRRAADDGVSGLLTAAEAVPPQDQNQANADGVRAGGGILGGGSGSPGGNHRGGGGEEAGIPIGMGGDGVTGIGNYGNAEIHNMMMMNHHGSMGWGGGAGACYMMNGPLRGSMGFGPEAAYAMNNMGGNGMGSNITMNDSYGGVLGGSNDARNSNNNGEGGVLETGDGEEDSIDYLAARAHAAQMLAAEESKRLEENLMRLEMRRMMGGFGGSGEGGGAQGNNQGGDLSVYNQDRVNTTFSRNNSNNGSSNPSNDDHLFERAQRFSMSQNGPTNNMMSMNNIMMRGFNYFNGGVLGMGMMNFNQGNSGIFGGGVNNVAMPNIPGNSNFPQDNGMHSSQKHSTQDMNHHDAKPSKKAKTSKIKSNNDDEITPPRRPLSAYNIFFSELREYVLKEGPDTEQLKDYQPKERSLEEMRKFTEELIKKRLDTSGPKRPHRKSHGKIPFTELAKLAGQRWNYLSEARKAPYKEVAEIDRARYSKEKAHTAKALKDEAKKKRKERKEEFM</sequence>
<name>B8C3R3_THAPS</name>
<feature type="compositionally biased region" description="Basic and acidic residues" evidence="5">
    <location>
        <begin position="1"/>
        <end position="15"/>
    </location>
</feature>
<feature type="region of interest" description="Disordered" evidence="5">
    <location>
        <begin position="246"/>
        <end position="265"/>
    </location>
</feature>
<keyword evidence="8" id="KW-1185">Reference proteome</keyword>
<dbReference type="RefSeq" id="XP_002290854.1">
    <property type="nucleotide sequence ID" value="XM_002290818.1"/>
</dbReference>
<dbReference type="InterPro" id="IPR009071">
    <property type="entry name" value="HMG_box_dom"/>
</dbReference>
<dbReference type="EMBL" id="CM000642">
    <property type="protein sequence ID" value="EED92606.1"/>
    <property type="molecule type" value="Genomic_DNA"/>
</dbReference>
<dbReference type="PROSITE" id="PS50118">
    <property type="entry name" value="HMG_BOX_2"/>
    <property type="match status" value="1"/>
</dbReference>
<dbReference type="InParanoid" id="B8C3R3"/>
<dbReference type="GO" id="GO:0003677">
    <property type="term" value="F:DNA binding"/>
    <property type="evidence" value="ECO:0007669"/>
    <property type="project" value="UniProtKB-UniRule"/>
</dbReference>
<evidence type="ECO:0000256" key="1">
    <source>
        <dbReference type="ARBA" id="ARBA00004123"/>
    </source>
</evidence>
<protein>
    <recommendedName>
        <fullName evidence="6">HMG box domain-containing protein</fullName>
    </recommendedName>
</protein>
<feature type="domain" description="HMG box" evidence="6">
    <location>
        <begin position="380"/>
        <end position="492"/>
    </location>
</feature>